<dbReference type="Proteomes" id="UP000295325">
    <property type="component" value="Unassembled WGS sequence"/>
</dbReference>
<dbReference type="RefSeq" id="WP_133627406.1">
    <property type="nucleotide sequence ID" value="NZ_SOAZ01000004.1"/>
</dbReference>
<name>A0A4R7KTN3_9CLOT</name>
<dbReference type="OrthoDB" id="1955198at2"/>
<comment type="caution">
    <text evidence="2">The sequence shown here is derived from an EMBL/GenBank/DDBJ whole genome shotgun (WGS) entry which is preliminary data.</text>
</comment>
<gene>
    <name evidence="2" type="ORF">EDD71_104139</name>
</gene>
<proteinExistence type="predicted"/>
<dbReference type="InterPro" id="IPR012454">
    <property type="entry name" value="DUF1659"/>
</dbReference>
<evidence type="ECO:0000313" key="2">
    <source>
        <dbReference type="EMBL" id="TDT62408.1"/>
    </source>
</evidence>
<feature type="domain" description="DUF1659" evidence="1">
    <location>
        <begin position="2"/>
        <end position="73"/>
    </location>
</feature>
<accession>A0A4R7KTN3</accession>
<organism evidence="2 3">
    <name type="scientific">Fonticella tunisiensis</name>
    <dbReference type="NCBI Taxonomy" id="1096341"/>
    <lineage>
        <taxon>Bacteria</taxon>
        <taxon>Bacillati</taxon>
        <taxon>Bacillota</taxon>
        <taxon>Clostridia</taxon>
        <taxon>Eubacteriales</taxon>
        <taxon>Clostridiaceae</taxon>
        <taxon>Fonticella</taxon>
    </lineage>
</organism>
<dbReference type="EMBL" id="SOAZ01000004">
    <property type="protein sequence ID" value="TDT62408.1"/>
    <property type="molecule type" value="Genomic_DNA"/>
</dbReference>
<reference evidence="2 3" key="1">
    <citation type="submission" date="2019-03" db="EMBL/GenBank/DDBJ databases">
        <title>Genomic Encyclopedia of Type Strains, Phase IV (KMG-IV): sequencing the most valuable type-strain genomes for metagenomic binning, comparative biology and taxonomic classification.</title>
        <authorList>
            <person name="Goeker M."/>
        </authorList>
    </citation>
    <scope>NUCLEOTIDE SEQUENCE [LARGE SCALE GENOMIC DNA]</scope>
    <source>
        <strain evidence="2 3">DSM 24455</strain>
    </source>
</reference>
<keyword evidence="3" id="KW-1185">Reference proteome</keyword>
<dbReference type="AlphaFoldDB" id="A0A4R7KTN3"/>
<evidence type="ECO:0000313" key="3">
    <source>
        <dbReference type="Proteomes" id="UP000295325"/>
    </source>
</evidence>
<dbReference type="Pfam" id="PF07872">
    <property type="entry name" value="DUF1659"/>
    <property type="match status" value="1"/>
</dbReference>
<protein>
    <submittedName>
        <fullName evidence="2">Uncharacterized protein DUF1659</fullName>
    </submittedName>
</protein>
<evidence type="ECO:0000259" key="1">
    <source>
        <dbReference type="Pfam" id="PF07872"/>
    </source>
</evidence>
<sequence>MAVSAMGLTSALVIKVKTGTDALGNDTFRSISIKKVKSQAADQDVFDVAQAIAGVLSPAVESIMRQDTEELINA</sequence>